<dbReference type="InterPro" id="IPR009875">
    <property type="entry name" value="PilZ_domain"/>
</dbReference>
<evidence type="ECO:0000259" key="1">
    <source>
        <dbReference type="Pfam" id="PF07238"/>
    </source>
</evidence>
<dbReference type="RefSeq" id="WP_212608087.1">
    <property type="nucleotide sequence ID" value="NZ_CP073910.1"/>
</dbReference>
<dbReference type="EMBL" id="CP073910">
    <property type="protein sequence ID" value="QUT04234.1"/>
    <property type="molecule type" value="Genomic_DNA"/>
</dbReference>
<sequence>MGISLHRIFSRKPAFSRSAARFACQLDATLIVIDRMINYEGRVTDFSCGGAQFRPKLAYLMARRDVPVCLTVGSEEIFGRIVNTTPAGFGIRFDEPIDEDMLTELVGDTAISNGGTKAA</sequence>
<dbReference type="AlphaFoldDB" id="A0A975K4I0"/>
<protein>
    <submittedName>
        <fullName evidence="2">PilZ domain-containing protein</fullName>
    </submittedName>
</protein>
<keyword evidence="3" id="KW-1185">Reference proteome</keyword>
<evidence type="ECO:0000313" key="2">
    <source>
        <dbReference type="EMBL" id="QUT04234.1"/>
    </source>
</evidence>
<dbReference type="Proteomes" id="UP000681425">
    <property type="component" value="Chromosome"/>
</dbReference>
<reference evidence="2" key="1">
    <citation type="submission" date="2021-04" db="EMBL/GenBank/DDBJ databases">
        <title>Isolation of p-tert-butylphenol degrading bacteria Sphingobium phenoxybenzoativorans Tas13 from active sludge.</title>
        <authorList>
            <person name="Li Y."/>
        </authorList>
    </citation>
    <scope>NUCLEOTIDE SEQUENCE</scope>
    <source>
        <strain evidence="2">Tas13</strain>
    </source>
</reference>
<dbReference type="Pfam" id="PF07238">
    <property type="entry name" value="PilZ"/>
    <property type="match status" value="1"/>
</dbReference>
<evidence type="ECO:0000313" key="3">
    <source>
        <dbReference type="Proteomes" id="UP000681425"/>
    </source>
</evidence>
<proteinExistence type="predicted"/>
<gene>
    <name evidence="2" type="ORF">KFK14_14180</name>
</gene>
<accession>A0A975K4I0</accession>
<dbReference type="GO" id="GO:0035438">
    <property type="term" value="F:cyclic-di-GMP binding"/>
    <property type="evidence" value="ECO:0007669"/>
    <property type="project" value="InterPro"/>
</dbReference>
<organism evidence="2 3">
    <name type="scientific">Sphingobium phenoxybenzoativorans</name>
    <dbReference type="NCBI Taxonomy" id="1592790"/>
    <lineage>
        <taxon>Bacteria</taxon>
        <taxon>Pseudomonadati</taxon>
        <taxon>Pseudomonadota</taxon>
        <taxon>Alphaproteobacteria</taxon>
        <taxon>Sphingomonadales</taxon>
        <taxon>Sphingomonadaceae</taxon>
        <taxon>Sphingobium</taxon>
    </lineage>
</organism>
<dbReference type="KEGG" id="spph:KFK14_14180"/>
<name>A0A975K4I0_9SPHN</name>
<dbReference type="SUPFAM" id="SSF141371">
    <property type="entry name" value="PilZ domain-like"/>
    <property type="match status" value="1"/>
</dbReference>
<feature type="domain" description="PilZ" evidence="1">
    <location>
        <begin position="17"/>
        <end position="105"/>
    </location>
</feature>